<dbReference type="InterPro" id="IPR025640">
    <property type="entry name" value="GYF_2"/>
</dbReference>
<dbReference type="Pfam" id="PF14237">
    <property type="entry name" value="GYF_2"/>
    <property type="match status" value="1"/>
</dbReference>
<dbReference type="RefSeq" id="WP_311496501.1">
    <property type="nucleotide sequence ID" value="NZ_JAVRHO010000043.1"/>
</dbReference>
<name>A0ABU3CPX2_9FLAO</name>
<organism evidence="3 4">
    <name type="scientific">Autumnicola lenta</name>
    <dbReference type="NCBI Taxonomy" id="3075593"/>
    <lineage>
        <taxon>Bacteria</taxon>
        <taxon>Pseudomonadati</taxon>
        <taxon>Bacteroidota</taxon>
        <taxon>Flavobacteriia</taxon>
        <taxon>Flavobacteriales</taxon>
        <taxon>Flavobacteriaceae</taxon>
        <taxon>Autumnicola</taxon>
    </lineage>
</organism>
<gene>
    <name evidence="3" type="ORF">RM545_17095</name>
</gene>
<proteinExistence type="predicted"/>
<feature type="domain" description="GYF" evidence="2">
    <location>
        <begin position="5"/>
        <end position="49"/>
    </location>
</feature>
<feature type="transmembrane region" description="Helical" evidence="1">
    <location>
        <begin position="184"/>
        <end position="201"/>
    </location>
</feature>
<sequence>MQKFYIVLNEEQQGPYTIDQIKQKDIKRNTLVWNENYENWFEIHNLEEFKNFFKKTPPPIPQKVTTEKPIKVVIAKEEKNRKRKKVDYSKVFSSLFKLSFISLIIAIIIFLISAFLIYDANKFDNYDYSTVKLGERISYNLPLDDYSPDIIPSIECNFDGNFGCLKYNVERRKEKIFEMSFTNSLYAFAISYIFIIIIYFGRKSIEEEEK</sequence>
<accession>A0ABU3CPX2</accession>
<comment type="caution">
    <text evidence="3">The sequence shown here is derived from an EMBL/GenBank/DDBJ whole genome shotgun (WGS) entry which is preliminary data.</text>
</comment>
<keyword evidence="4" id="KW-1185">Reference proteome</keyword>
<evidence type="ECO:0000313" key="4">
    <source>
        <dbReference type="Proteomes" id="UP001245285"/>
    </source>
</evidence>
<dbReference type="Proteomes" id="UP001245285">
    <property type="component" value="Unassembled WGS sequence"/>
</dbReference>
<keyword evidence="1" id="KW-1133">Transmembrane helix</keyword>
<evidence type="ECO:0000313" key="3">
    <source>
        <dbReference type="EMBL" id="MDT0648411.1"/>
    </source>
</evidence>
<evidence type="ECO:0000259" key="2">
    <source>
        <dbReference type="Pfam" id="PF14237"/>
    </source>
</evidence>
<evidence type="ECO:0000256" key="1">
    <source>
        <dbReference type="SAM" id="Phobius"/>
    </source>
</evidence>
<keyword evidence="1" id="KW-0472">Membrane</keyword>
<keyword evidence="1" id="KW-0812">Transmembrane</keyword>
<reference evidence="3 4" key="1">
    <citation type="submission" date="2023-09" db="EMBL/GenBank/DDBJ databases">
        <authorList>
            <person name="Rey-Velasco X."/>
        </authorList>
    </citation>
    <scope>NUCLEOTIDE SEQUENCE [LARGE SCALE GENOMIC DNA]</scope>
    <source>
        <strain evidence="3 4">F260</strain>
    </source>
</reference>
<protein>
    <submittedName>
        <fullName evidence="3">DUF4339 domain-containing protein</fullName>
    </submittedName>
</protein>
<dbReference type="EMBL" id="JAVRHO010000043">
    <property type="protein sequence ID" value="MDT0648411.1"/>
    <property type="molecule type" value="Genomic_DNA"/>
</dbReference>
<feature type="transmembrane region" description="Helical" evidence="1">
    <location>
        <begin position="91"/>
        <end position="118"/>
    </location>
</feature>